<dbReference type="InterPro" id="IPR020846">
    <property type="entry name" value="MFS_dom"/>
</dbReference>
<evidence type="ECO:0000256" key="6">
    <source>
        <dbReference type="ARBA" id="ARBA00023136"/>
    </source>
</evidence>
<comment type="similarity">
    <text evidence="2">Belongs to the major facilitator superfamily. MFSD6 family.</text>
</comment>
<feature type="transmembrane region" description="Helical" evidence="7">
    <location>
        <begin position="298"/>
        <end position="317"/>
    </location>
</feature>
<dbReference type="Gene3D" id="1.20.1250.20">
    <property type="entry name" value="MFS general substrate transporter like domains"/>
    <property type="match status" value="2"/>
</dbReference>
<evidence type="ECO:0000256" key="1">
    <source>
        <dbReference type="ARBA" id="ARBA00004651"/>
    </source>
</evidence>
<feature type="transmembrane region" description="Helical" evidence="7">
    <location>
        <begin position="271"/>
        <end position="292"/>
    </location>
</feature>
<evidence type="ECO:0000256" key="5">
    <source>
        <dbReference type="ARBA" id="ARBA00022989"/>
    </source>
</evidence>
<name>A0ABV1KS31_9BACL</name>
<keyword evidence="4 7" id="KW-0812">Transmembrane</keyword>
<dbReference type="InterPro" id="IPR024989">
    <property type="entry name" value="MFS_assoc_dom"/>
</dbReference>
<comment type="subcellular location">
    <subcellularLocation>
        <location evidence="1">Cell membrane</location>
        <topology evidence="1">Multi-pass membrane protein</topology>
    </subcellularLocation>
</comment>
<dbReference type="Proteomes" id="UP001493487">
    <property type="component" value="Unassembled WGS sequence"/>
</dbReference>
<keyword evidence="10" id="KW-1185">Reference proteome</keyword>
<keyword evidence="3" id="KW-0813">Transport</keyword>
<dbReference type="PROSITE" id="PS50850">
    <property type="entry name" value="MFS"/>
    <property type="match status" value="1"/>
</dbReference>
<reference evidence="9 10" key="1">
    <citation type="journal article" date="2023" name="Genome Announc.">
        <title>Pan-Genome Analyses of the Genus Cohnella and Proposal of the Novel Species Cohnella silvisoli sp. nov., Isolated from Forest Soil.</title>
        <authorList>
            <person name="Wang C."/>
            <person name="Mao L."/>
            <person name="Bao G."/>
            <person name="Zhu H."/>
        </authorList>
    </citation>
    <scope>NUCLEOTIDE SEQUENCE [LARGE SCALE GENOMIC DNA]</scope>
    <source>
        <strain evidence="9 10">NL03-T5-1</strain>
    </source>
</reference>
<dbReference type="SUPFAM" id="SSF103473">
    <property type="entry name" value="MFS general substrate transporter"/>
    <property type="match status" value="1"/>
</dbReference>
<feature type="transmembrane region" description="Helical" evidence="7">
    <location>
        <begin position="145"/>
        <end position="166"/>
    </location>
</feature>
<evidence type="ECO:0000313" key="10">
    <source>
        <dbReference type="Proteomes" id="UP001493487"/>
    </source>
</evidence>
<dbReference type="RefSeq" id="WP_232185573.1">
    <property type="nucleotide sequence ID" value="NZ_JAIOAP010000005.1"/>
</dbReference>
<organism evidence="9 10">
    <name type="scientific">Cohnella silvisoli</name>
    <dbReference type="NCBI Taxonomy" id="2873699"/>
    <lineage>
        <taxon>Bacteria</taxon>
        <taxon>Bacillati</taxon>
        <taxon>Bacillota</taxon>
        <taxon>Bacilli</taxon>
        <taxon>Bacillales</taxon>
        <taxon>Paenibacillaceae</taxon>
        <taxon>Cohnella</taxon>
    </lineage>
</organism>
<evidence type="ECO:0000256" key="4">
    <source>
        <dbReference type="ARBA" id="ARBA00022692"/>
    </source>
</evidence>
<feature type="transmembrane region" description="Helical" evidence="7">
    <location>
        <begin position="15"/>
        <end position="32"/>
    </location>
</feature>
<feature type="domain" description="Major facilitator superfamily (MFS) profile" evidence="8">
    <location>
        <begin position="1"/>
        <end position="324"/>
    </location>
</feature>
<accession>A0ABV1KS31</accession>
<keyword evidence="5 7" id="KW-1133">Transmembrane helix</keyword>
<dbReference type="InterPro" id="IPR051717">
    <property type="entry name" value="MFS_MFSD6"/>
</dbReference>
<feature type="transmembrane region" description="Helical" evidence="7">
    <location>
        <begin position="103"/>
        <end position="120"/>
    </location>
</feature>
<evidence type="ECO:0000256" key="3">
    <source>
        <dbReference type="ARBA" id="ARBA00022448"/>
    </source>
</evidence>
<dbReference type="InterPro" id="IPR036259">
    <property type="entry name" value="MFS_trans_sf"/>
</dbReference>
<proteinExistence type="inferred from homology"/>
<feature type="transmembrane region" description="Helical" evidence="7">
    <location>
        <begin position="178"/>
        <end position="198"/>
    </location>
</feature>
<evidence type="ECO:0000256" key="7">
    <source>
        <dbReference type="SAM" id="Phobius"/>
    </source>
</evidence>
<comment type="caution">
    <text evidence="9">The sequence shown here is derived from an EMBL/GenBank/DDBJ whole genome shotgun (WGS) entry which is preliminary data.</text>
</comment>
<gene>
    <name evidence="9" type="ORF">QJS35_10725</name>
</gene>
<feature type="transmembrane region" description="Helical" evidence="7">
    <location>
        <begin position="235"/>
        <end position="259"/>
    </location>
</feature>
<dbReference type="Pfam" id="PF12832">
    <property type="entry name" value="MFS_1_like"/>
    <property type="match status" value="1"/>
</dbReference>
<feature type="transmembrane region" description="Helical" evidence="7">
    <location>
        <begin position="77"/>
        <end position="97"/>
    </location>
</feature>
<dbReference type="PANTHER" id="PTHR16172">
    <property type="entry name" value="MAJOR FACILITATOR SUPERFAMILY DOMAIN-CONTAINING PROTEIN 6-LIKE"/>
    <property type="match status" value="1"/>
</dbReference>
<dbReference type="EMBL" id="JASKHM010000005">
    <property type="protein sequence ID" value="MEQ4482871.1"/>
    <property type="molecule type" value="Genomic_DNA"/>
</dbReference>
<keyword evidence="6 7" id="KW-0472">Membrane</keyword>
<evidence type="ECO:0000259" key="8">
    <source>
        <dbReference type="PROSITE" id="PS50850"/>
    </source>
</evidence>
<evidence type="ECO:0000313" key="9">
    <source>
        <dbReference type="EMBL" id="MEQ4482871.1"/>
    </source>
</evidence>
<dbReference type="PANTHER" id="PTHR16172:SF41">
    <property type="entry name" value="MAJOR FACILITATOR SUPERFAMILY DOMAIN-CONTAINING PROTEIN 6-LIKE"/>
    <property type="match status" value="1"/>
</dbReference>
<sequence length="330" mass="36377">MNGIINDRMSNPRKLLMVAVLVAPVIGVGFYFTENIAAITALSLLFAWFQSSPVPLADSIAVEMGSRDGFSFGSVRLWGALSYSLGAFATGFLYGKYGYENIFLYYLAISLLVFVLLFWFPKTKPIHHKITIFEQTKEVFENKPFMLFLGISLVMVMSVSTNFTFLPIYYKEMDFDKGLLGSAFAIAAIIEVPMFWVAAKLSRTIGRFNLLCLSAAIYGTRCLVLFLVHDVYLTLGLQLLDGISFAFAAGTFVGVVQSYASEKTKATFQTIFAAVTWGLGGIIGNAAGGVIVDHMGTPFLYFVLFGLSVTASALFALMQRFQAQRDVGFW</sequence>
<evidence type="ECO:0000256" key="2">
    <source>
        <dbReference type="ARBA" id="ARBA00005241"/>
    </source>
</evidence>
<feature type="transmembrane region" description="Helical" evidence="7">
    <location>
        <begin position="210"/>
        <end position="229"/>
    </location>
</feature>
<protein>
    <submittedName>
        <fullName evidence="9">MFS transporter</fullName>
    </submittedName>
</protein>